<name>A0A2A2JSP8_9BILA</name>
<dbReference type="Proteomes" id="UP000218231">
    <property type="component" value="Unassembled WGS sequence"/>
</dbReference>
<accession>A0A2A2JSP8</accession>
<gene>
    <name evidence="1" type="ORF">WR25_26252</name>
</gene>
<reference evidence="1 2" key="1">
    <citation type="journal article" date="2017" name="Curr. Biol.">
        <title>Genome architecture and evolution of a unichromosomal asexual nematode.</title>
        <authorList>
            <person name="Fradin H."/>
            <person name="Zegar C."/>
            <person name="Gutwein M."/>
            <person name="Lucas J."/>
            <person name="Kovtun M."/>
            <person name="Corcoran D."/>
            <person name="Baugh L.R."/>
            <person name="Kiontke K."/>
            <person name="Gunsalus K."/>
            <person name="Fitch D.H."/>
            <person name="Piano F."/>
        </authorList>
    </citation>
    <scope>NUCLEOTIDE SEQUENCE [LARGE SCALE GENOMIC DNA]</scope>
    <source>
        <strain evidence="1">PF1309</strain>
    </source>
</reference>
<evidence type="ECO:0000313" key="2">
    <source>
        <dbReference type="Proteomes" id="UP000218231"/>
    </source>
</evidence>
<organism evidence="1 2">
    <name type="scientific">Diploscapter pachys</name>
    <dbReference type="NCBI Taxonomy" id="2018661"/>
    <lineage>
        <taxon>Eukaryota</taxon>
        <taxon>Metazoa</taxon>
        <taxon>Ecdysozoa</taxon>
        <taxon>Nematoda</taxon>
        <taxon>Chromadorea</taxon>
        <taxon>Rhabditida</taxon>
        <taxon>Rhabditina</taxon>
        <taxon>Rhabditomorpha</taxon>
        <taxon>Rhabditoidea</taxon>
        <taxon>Rhabditidae</taxon>
        <taxon>Diploscapter</taxon>
    </lineage>
</organism>
<proteinExistence type="predicted"/>
<comment type="caution">
    <text evidence="1">The sequence shown here is derived from an EMBL/GenBank/DDBJ whole genome shotgun (WGS) entry which is preliminary data.</text>
</comment>
<dbReference type="AlphaFoldDB" id="A0A2A2JSP8"/>
<dbReference type="EMBL" id="LIAE01010240">
    <property type="protein sequence ID" value="PAV64764.1"/>
    <property type="molecule type" value="Genomic_DNA"/>
</dbReference>
<protein>
    <submittedName>
        <fullName evidence="1">Uncharacterized protein</fullName>
    </submittedName>
</protein>
<keyword evidence="2" id="KW-1185">Reference proteome</keyword>
<evidence type="ECO:0000313" key="1">
    <source>
        <dbReference type="EMBL" id="PAV64764.1"/>
    </source>
</evidence>
<sequence length="74" mass="7261">MGATTTGLAIAGATFWTEVSMMRRLTSALERHTPEYLTYYIGAKAGTGAGGGAIAIGAGAAITGAASNGRTPAA</sequence>